<feature type="binding site" evidence="7">
    <location>
        <position position="76"/>
    </location>
    <ligand>
        <name>Mg(2+)</name>
        <dbReference type="ChEBI" id="CHEBI:18420"/>
        <label>1</label>
        <note>catalytic</note>
    </ligand>
</feature>
<dbReference type="Proteomes" id="UP000038040">
    <property type="component" value="Unplaced"/>
</dbReference>
<dbReference type="GO" id="GO:0008934">
    <property type="term" value="F:inositol monophosphate 1-phosphatase activity"/>
    <property type="evidence" value="ECO:0007669"/>
    <property type="project" value="InterPro"/>
</dbReference>
<comment type="similarity">
    <text evidence="3 8">Belongs to the inositol monophosphatase superfamily.</text>
</comment>
<dbReference type="PRINTS" id="PR00377">
    <property type="entry name" value="IMPHPHTASES"/>
</dbReference>
<protein>
    <recommendedName>
        <fullName evidence="8">Inositol-1-monophosphatase</fullName>
        <ecNumber evidence="8">3.1.3.25</ecNumber>
    </recommendedName>
</protein>
<dbReference type="GO" id="GO:0046854">
    <property type="term" value="P:phosphatidylinositol phosphate biosynthetic process"/>
    <property type="evidence" value="ECO:0007669"/>
    <property type="project" value="InterPro"/>
</dbReference>
<organism evidence="10 12">
    <name type="scientific">Dracunculus medinensis</name>
    <name type="common">Guinea worm</name>
    <dbReference type="NCBI Taxonomy" id="318479"/>
    <lineage>
        <taxon>Eukaryota</taxon>
        <taxon>Metazoa</taxon>
        <taxon>Ecdysozoa</taxon>
        <taxon>Nematoda</taxon>
        <taxon>Chromadorea</taxon>
        <taxon>Rhabditida</taxon>
        <taxon>Spirurina</taxon>
        <taxon>Dracunculoidea</taxon>
        <taxon>Dracunculidae</taxon>
        <taxon>Dracunculus</taxon>
    </lineage>
</organism>
<evidence type="ECO:0000256" key="4">
    <source>
        <dbReference type="ARBA" id="ARBA00022723"/>
    </source>
</evidence>
<evidence type="ECO:0000313" key="12">
    <source>
        <dbReference type="WBParaSite" id="DME_0000578401-mRNA-1"/>
    </source>
</evidence>
<comment type="pathway">
    <text evidence="8">Polyol metabolism; myo-inositol biosynthesis; myo-inositol from D-glucose 6-phosphate: step 2/2.</text>
</comment>
<feature type="binding site" evidence="7">
    <location>
        <position position="53"/>
    </location>
    <ligand>
        <name>Mg(2+)</name>
        <dbReference type="ChEBI" id="CHEBI:18420"/>
        <label>1</label>
        <note>catalytic</note>
    </ligand>
</feature>
<gene>
    <name evidence="9" type="ORF">DME_LOCUS778</name>
</gene>
<dbReference type="InterPro" id="IPR020550">
    <property type="entry name" value="Inositol_monophosphatase_CS"/>
</dbReference>
<dbReference type="SUPFAM" id="SSF56655">
    <property type="entry name" value="Carbohydrate phosphatase"/>
    <property type="match status" value="1"/>
</dbReference>
<dbReference type="PANTHER" id="PTHR20854:SF4">
    <property type="entry name" value="INOSITOL-1-MONOPHOSPHATASE-RELATED"/>
    <property type="match status" value="1"/>
</dbReference>
<evidence type="ECO:0000313" key="11">
    <source>
        <dbReference type="Proteomes" id="UP000274756"/>
    </source>
</evidence>
<dbReference type="AlphaFoldDB" id="A0A0N4UEH7"/>
<dbReference type="WBParaSite" id="DME_0000578401-mRNA-1">
    <property type="protein sequence ID" value="DME_0000578401-mRNA-1"/>
    <property type="gene ID" value="DME_0000578401"/>
</dbReference>
<dbReference type="InterPro" id="IPR020583">
    <property type="entry name" value="Inositol_monoP_metal-BS"/>
</dbReference>
<dbReference type="PROSITE" id="PS00630">
    <property type="entry name" value="IMP_2"/>
    <property type="match status" value="1"/>
</dbReference>
<name>A0A0N4UEH7_DRAME</name>
<dbReference type="EC" id="3.1.3.25" evidence="8"/>
<dbReference type="Gene3D" id="3.30.540.10">
    <property type="entry name" value="Fructose-1,6-Bisphosphatase, subunit A, domain 1"/>
    <property type="match status" value="1"/>
</dbReference>
<feature type="binding site" evidence="7">
    <location>
        <position position="272"/>
    </location>
    <ligand>
        <name>Mg(2+)</name>
        <dbReference type="ChEBI" id="CHEBI:18420"/>
        <label>1</label>
        <note>catalytic</note>
    </ligand>
</feature>
<dbReference type="Pfam" id="PF00459">
    <property type="entry name" value="Inositol_P"/>
    <property type="match status" value="2"/>
</dbReference>
<evidence type="ECO:0000313" key="10">
    <source>
        <dbReference type="Proteomes" id="UP000038040"/>
    </source>
</evidence>
<dbReference type="Gene3D" id="3.40.190.80">
    <property type="match status" value="1"/>
</dbReference>
<evidence type="ECO:0000256" key="2">
    <source>
        <dbReference type="ARBA" id="ARBA00001946"/>
    </source>
</evidence>
<feature type="binding site" evidence="7">
    <location>
        <position position="73"/>
    </location>
    <ligand>
        <name>Mg(2+)</name>
        <dbReference type="ChEBI" id="CHEBI:18420"/>
        <label>1</label>
        <note>catalytic</note>
    </ligand>
</feature>
<evidence type="ECO:0000256" key="7">
    <source>
        <dbReference type="PIRSR" id="PIRSR600760-2"/>
    </source>
</evidence>
<dbReference type="PANTHER" id="PTHR20854">
    <property type="entry name" value="INOSITOL MONOPHOSPHATASE"/>
    <property type="match status" value="1"/>
</dbReference>
<dbReference type="PROSITE" id="PS00629">
    <property type="entry name" value="IMP_1"/>
    <property type="match status" value="1"/>
</dbReference>
<proteinExistence type="inferred from homology"/>
<dbReference type="GO" id="GO:0046872">
    <property type="term" value="F:metal ion binding"/>
    <property type="evidence" value="ECO:0007669"/>
    <property type="project" value="UniProtKB-KW"/>
</dbReference>
<dbReference type="GO" id="GO:0006021">
    <property type="term" value="P:inositol biosynthetic process"/>
    <property type="evidence" value="ECO:0007669"/>
    <property type="project" value="UniProtKB-UniPathway"/>
</dbReference>
<keyword evidence="4 7" id="KW-0479">Metal-binding</keyword>
<accession>A0A0N4UEH7</accession>
<reference evidence="9 11" key="2">
    <citation type="submission" date="2018-11" db="EMBL/GenBank/DDBJ databases">
        <authorList>
            <consortium name="Pathogen Informatics"/>
        </authorList>
    </citation>
    <scope>NUCLEOTIDE SEQUENCE [LARGE SCALE GENOMIC DNA]</scope>
</reference>
<evidence type="ECO:0000256" key="1">
    <source>
        <dbReference type="ARBA" id="ARBA00001033"/>
    </source>
</evidence>
<evidence type="ECO:0000256" key="6">
    <source>
        <dbReference type="ARBA" id="ARBA00022842"/>
    </source>
</evidence>
<dbReference type="Proteomes" id="UP000274756">
    <property type="component" value="Unassembled WGS sequence"/>
</dbReference>
<dbReference type="InterPro" id="IPR000760">
    <property type="entry name" value="Inositol_monophosphatase-like"/>
</dbReference>
<dbReference type="EMBL" id="UYYG01000008">
    <property type="protein sequence ID" value="VDN50805.1"/>
    <property type="molecule type" value="Genomic_DNA"/>
</dbReference>
<evidence type="ECO:0000256" key="3">
    <source>
        <dbReference type="ARBA" id="ARBA00009759"/>
    </source>
</evidence>
<comment type="cofactor">
    <cofactor evidence="2 7 8">
        <name>Mg(2+)</name>
        <dbReference type="ChEBI" id="CHEBI:18420"/>
    </cofactor>
</comment>
<dbReference type="OrthoDB" id="10254945at2759"/>
<evidence type="ECO:0000256" key="5">
    <source>
        <dbReference type="ARBA" id="ARBA00022801"/>
    </source>
</evidence>
<dbReference type="CDD" id="cd01639">
    <property type="entry name" value="IMPase"/>
    <property type="match status" value="1"/>
</dbReference>
<dbReference type="UniPathway" id="UPA00823">
    <property type="reaction ID" value="UER00788"/>
</dbReference>
<comment type="catalytic activity">
    <reaction evidence="1 8">
        <text>a myo-inositol phosphate + H2O = myo-inositol + phosphate</text>
        <dbReference type="Rhea" id="RHEA:24056"/>
        <dbReference type="ChEBI" id="CHEBI:15377"/>
        <dbReference type="ChEBI" id="CHEBI:17268"/>
        <dbReference type="ChEBI" id="CHEBI:43474"/>
        <dbReference type="ChEBI" id="CHEBI:84139"/>
        <dbReference type="EC" id="3.1.3.25"/>
    </reaction>
</comment>
<dbReference type="InterPro" id="IPR033942">
    <property type="entry name" value="IMPase"/>
</dbReference>
<evidence type="ECO:0000313" key="9">
    <source>
        <dbReference type="EMBL" id="VDN50805.1"/>
    </source>
</evidence>
<dbReference type="FunFam" id="3.30.540.10:FF:000013">
    <property type="entry name" value="Inositol-1-monophosphatase"/>
    <property type="match status" value="1"/>
</dbReference>
<sequence>MLLLVRAAFDQPSCEVHTKTSDTDLVTETDQAVEKLLINGLSKRFPGHRFIGEESAAAGQKIEYTDEPTWIIDPIDGTTNFVHRIPLVAICVGLAIKKQLRAGIVYNPLTKELFSAQIGKGAYKNGFPIHVSSTTGSYLSALLFTILILSLIRINEEADSFQNLDIKFSNRLFVAASALNRCLIAASHGIHNLPIFGETWMNISLENFRRQCFAGIRGSKVLKEFFSGLYVFQYYRNISSRHRYFGSAAINMMNVAQGSVDAYVEYGAHAWDFAAAVVILREAGGIIIDPTGAEFNLMSRRILCASTPELAEAVSLTLSHVEYEHEA</sequence>
<keyword evidence="11" id="KW-1185">Reference proteome</keyword>
<evidence type="ECO:0000256" key="8">
    <source>
        <dbReference type="RuleBase" id="RU364068"/>
    </source>
</evidence>
<dbReference type="STRING" id="318479.A0A0N4UEH7"/>
<reference evidence="12" key="1">
    <citation type="submission" date="2017-02" db="UniProtKB">
        <authorList>
            <consortium name="WormBaseParasite"/>
        </authorList>
    </citation>
    <scope>IDENTIFICATION</scope>
</reference>
<feature type="binding site" evidence="7">
    <location>
        <position position="75"/>
    </location>
    <ligand>
        <name>Mg(2+)</name>
        <dbReference type="ChEBI" id="CHEBI:18420"/>
        <label>1</label>
        <note>catalytic</note>
    </ligand>
</feature>
<dbReference type="GO" id="GO:0007165">
    <property type="term" value="P:signal transduction"/>
    <property type="evidence" value="ECO:0007669"/>
    <property type="project" value="TreeGrafter"/>
</dbReference>
<keyword evidence="5 8" id="KW-0378">Hydrolase</keyword>
<keyword evidence="6 7" id="KW-0460">Magnesium</keyword>